<dbReference type="Proteomes" id="UP000256970">
    <property type="component" value="Unassembled WGS sequence"/>
</dbReference>
<evidence type="ECO:0000256" key="2">
    <source>
        <dbReference type="ARBA" id="ARBA00009045"/>
    </source>
</evidence>
<dbReference type="Pfam" id="PF01694">
    <property type="entry name" value="Rhomboid"/>
    <property type="match status" value="1"/>
</dbReference>
<keyword evidence="5" id="KW-0378">Hydrolase</keyword>
<dbReference type="AlphaFoldDB" id="A0A383V8F0"/>
<feature type="region of interest" description="Disordered" evidence="8">
    <location>
        <begin position="300"/>
        <end position="355"/>
    </location>
</feature>
<feature type="compositionally biased region" description="Low complexity" evidence="8">
    <location>
        <begin position="300"/>
        <end position="326"/>
    </location>
</feature>
<evidence type="ECO:0000259" key="10">
    <source>
        <dbReference type="Pfam" id="PF01694"/>
    </source>
</evidence>
<dbReference type="SUPFAM" id="SSF144091">
    <property type="entry name" value="Rhomboid-like"/>
    <property type="match status" value="1"/>
</dbReference>
<keyword evidence="4 9" id="KW-0812">Transmembrane</keyword>
<sequence>MRAQQAQQHQTSLDSCTASTEAAGAVAVAHRNSSSSSSSSSSTQSSASMYRQRRRGPSDAYMLLLLAQLVQRIAQLEHKPPVTLGIVAACFLAFYEEVLPPQLRALIPSVSSGCLQPYMIFQNRQWNRVLWAALLHADEMHLYYNMSSLVYKGVLLERRFGSVRFAALLGELLLLSHGLFVGLAAAAAYYVPEYAHLYFSNCAIGISAVLFGLKVVLNHDAPAYSSILGFSLPTKYMAWAELLLASALNPQASFMGHLAGILAGLLHVRLLAPALPYVVRAWRRMQLQARLRLSPGQARFAAADRQQQQRRQQTARGADVAAAARQQGEEPARQRAAQVPSAAAQMQAQQRPVAAAGNRLGHTGAAAATGVSSTAGGGEVVVESSSRAQLSAEELRQRRLQRFG</sequence>
<dbReference type="Gene3D" id="1.20.1540.10">
    <property type="entry name" value="Rhomboid-like"/>
    <property type="match status" value="1"/>
</dbReference>
<dbReference type="InterPro" id="IPR022764">
    <property type="entry name" value="Peptidase_S54_rhomboid_dom"/>
</dbReference>
<feature type="compositionally biased region" description="Low complexity" evidence="8">
    <location>
        <begin position="27"/>
        <end position="48"/>
    </location>
</feature>
<dbReference type="PANTHER" id="PTHR43066:SF1">
    <property type="entry name" value="RHOMBOID PROTEIN 2"/>
    <property type="match status" value="1"/>
</dbReference>
<feature type="transmembrane region" description="Helical" evidence="9">
    <location>
        <begin position="254"/>
        <end position="279"/>
    </location>
</feature>
<reference evidence="11 12" key="1">
    <citation type="submission" date="2016-10" db="EMBL/GenBank/DDBJ databases">
        <authorList>
            <person name="Cai Z."/>
        </authorList>
    </citation>
    <scope>NUCLEOTIDE SEQUENCE [LARGE SCALE GENOMIC DNA]</scope>
</reference>
<evidence type="ECO:0000256" key="5">
    <source>
        <dbReference type="ARBA" id="ARBA00022801"/>
    </source>
</evidence>
<organism evidence="11 12">
    <name type="scientific">Tetradesmus obliquus</name>
    <name type="common">Green alga</name>
    <name type="synonym">Acutodesmus obliquus</name>
    <dbReference type="NCBI Taxonomy" id="3088"/>
    <lineage>
        <taxon>Eukaryota</taxon>
        <taxon>Viridiplantae</taxon>
        <taxon>Chlorophyta</taxon>
        <taxon>core chlorophytes</taxon>
        <taxon>Chlorophyceae</taxon>
        <taxon>CS clade</taxon>
        <taxon>Sphaeropleales</taxon>
        <taxon>Scenedesmaceae</taxon>
        <taxon>Tetradesmus</taxon>
    </lineage>
</organism>
<dbReference type="STRING" id="3088.A0A383V8F0"/>
<dbReference type="GO" id="GO:0006508">
    <property type="term" value="P:proteolysis"/>
    <property type="evidence" value="ECO:0007669"/>
    <property type="project" value="UniProtKB-KW"/>
</dbReference>
<gene>
    <name evidence="11" type="ORF">BQ4739_LOCUS1756</name>
</gene>
<feature type="domain" description="Peptidase S54 rhomboid" evidence="10">
    <location>
        <begin position="124"/>
        <end position="271"/>
    </location>
</feature>
<evidence type="ECO:0000313" key="11">
    <source>
        <dbReference type="EMBL" id="SZX61243.1"/>
    </source>
</evidence>
<evidence type="ECO:0000313" key="12">
    <source>
        <dbReference type="Proteomes" id="UP000256970"/>
    </source>
</evidence>
<accession>A0A383V8F0</accession>
<keyword evidence="12" id="KW-1185">Reference proteome</keyword>
<evidence type="ECO:0000256" key="8">
    <source>
        <dbReference type="SAM" id="MobiDB-lite"/>
    </source>
</evidence>
<proteinExistence type="inferred from homology"/>
<feature type="transmembrane region" description="Helical" evidence="9">
    <location>
        <begin position="197"/>
        <end position="217"/>
    </location>
</feature>
<evidence type="ECO:0000256" key="9">
    <source>
        <dbReference type="SAM" id="Phobius"/>
    </source>
</evidence>
<evidence type="ECO:0000256" key="1">
    <source>
        <dbReference type="ARBA" id="ARBA00004141"/>
    </source>
</evidence>
<dbReference type="GO" id="GO:0016020">
    <property type="term" value="C:membrane"/>
    <property type="evidence" value="ECO:0007669"/>
    <property type="project" value="UniProtKB-SubCell"/>
</dbReference>
<keyword evidence="3" id="KW-0645">Protease</keyword>
<comment type="similarity">
    <text evidence="2">Belongs to the peptidase S54 family.</text>
</comment>
<dbReference type="InterPro" id="IPR035952">
    <property type="entry name" value="Rhomboid-like_sf"/>
</dbReference>
<feature type="transmembrane region" description="Helical" evidence="9">
    <location>
        <begin position="224"/>
        <end position="248"/>
    </location>
</feature>
<feature type="region of interest" description="Disordered" evidence="8">
    <location>
        <begin position="384"/>
        <end position="404"/>
    </location>
</feature>
<feature type="transmembrane region" description="Helical" evidence="9">
    <location>
        <begin position="165"/>
        <end position="191"/>
    </location>
</feature>
<evidence type="ECO:0000256" key="3">
    <source>
        <dbReference type="ARBA" id="ARBA00022670"/>
    </source>
</evidence>
<comment type="subcellular location">
    <subcellularLocation>
        <location evidence="1">Membrane</location>
        <topology evidence="1">Multi-pass membrane protein</topology>
    </subcellularLocation>
</comment>
<evidence type="ECO:0000256" key="7">
    <source>
        <dbReference type="ARBA" id="ARBA00023136"/>
    </source>
</evidence>
<feature type="region of interest" description="Disordered" evidence="8">
    <location>
        <begin position="27"/>
        <end position="51"/>
    </location>
</feature>
<dbReference type="GO" id="GO:0004252">
    <property type="term" value="F:serine-type endopeptidase activity"/>
    <property type="evidence" value="ECO:0007669"/>
    <property type="project" value="InterPro"/>
</dbReference>
<evidence type="ECO:0000256" key="6">
    <source>
        <dbReference type="ARBA" id="ARBA00022989"/>
    </source>
</evidence>
<name>A0A383V8F0_TETOB</name>
<protein>
    <recommendedName>
        <fullName evidence="10">Peptidase S54 rhomboid domain-containing protein</fullName>
    </recommendedName>
</protein>
<keyword evidence="6 9" id="KW-1133">Transmembrane helix</keyword>
<keyword evidence="7 9" id="KW-0472">Membrane</keyword>
<evidence type="ECO:0000256" key="4">
    <source>
        <dbReference type="ARBA" id="ARBA00022692"/>
    </source>
</evidence>
<dbReference type="PANTHER" id="PTHR43066">
    <property type="entry name" value="RHOMBOID-RELATED PROTEIN"/>
    <property type="match status" value="1"/>
</dbReference>
<dbReference type="EMBL" id="FNXT01000132">
    <property type="protein sequence ID" value="SZX61243.1"/>
    <property type="molecule type" value="Genomic_DNA"/>
</dbReference>